<accession>A0A2J6Q4W1</accession>
<dbReference type="EMBL" id="KZ613482">
    <property type="protein sequence ID" value="PMD21283.1"/>
    <property type="molecule type" value="Genomic_DNA"/>
</dbReference>
<protein>
    <submittedName>
        <fullName evidence="2">Uncharacterized protein</fullName>
    </submittedName>
</protein>
<dbReference type="AlphaFoldDB" id="A0A2J6Q4W1"/>
<reference evidence="2 3" key="1">
    <citation type="submission" date="2016-05" db="EMBL/GenBank/DDBJ databases">
        <title>A degradative enzymes factory behind the ericoid mycorrhizal symbiosis.</title>
        <authorList>
            <consortium name="DOE Joint Genome Institute"/>
            <person name="Martino E."/>
            <person name="Morin E."/>
            <person name="Grelet G."/>
            <person name="Kuo A."/>
            <person name="Kohler A."/>
            <person name="Daghino S."/>
            <person name="Barry K."/>
            <person name="Choi C."/>
            <person name="Cichocki N."/>
            <person name="Clum A."/>
            <person name="Copeland A."/>
            <person name="Hainaut M."/>
            <person name="Haridas S."/>
            <person name="Labutti K."/>
            <person name="Lindquist E."/>
            <person name="Lipzen A."/>
            <person name="Khouja H.-R."/>
            <person name="Murat C."/>
            <person name="Ohm R."/>
            <person name="Olson A."/>
            <person name="Spatafora J."/>
            <person name="Veneault-Fourrey C."/>
            <person name="Henrissat B."/>
            <person name="Grigoriev I."/>
            <person name="Martin F."/>
            <person name="Perotto S."/>
        </authorList>
    </citation>
    <scope>NUCLEOTIDE SEQUENCE [LARGE SCALE GENOMIC DNA]</scope>
    <source>
        <strain evidence="2 3">UAMH 7357</strain>
    </source>
</reference>
<sequence length="280" mass="31475">MLSSAISCDNSSLPTTRLRFLIDPIERELTIQQSDFRLLIQHLLILETRFQLKIVNSSDVTWSVPFPIDFSLWSSINMLSVCVLAKSITKAVKGLFRRVSPANITGNDRHVKDVGRNWSAFSDDVLACLNADAGVVVYVKDLVDALLSSSPRNIHSATAIGSALKRWGFQAREPWASWDIINPDGNFAGCVELMLLGNCIPYLNRITMEAHKIHGLLTMKAELLAMKAENDQMLYYLLPILARILEEENIKSVHLEKGKRQKTSQGIMEVEEKSVYSEEQ</sequence>
<name>A0A2J6Q4W1_9HELO</name>
<evidence type="ECO:0000256" key="1">
    <source>
        <dbReference type="SAM" id="MobiDB-lite"/>
    </source>
</evidence>
<organism evidence="2 3">
    <name type="scientific">Hyaloscypha hepaticicola</name>
    <dbReference type="NCBI Taxonomy" id="2082293"/>
    <lineage>
        <taxon>Eukaryota</taxon>
        <taxon>Fungi</taxon>
        <taxon>Dikarya</taxon>
        <taxon>Ascomycota</taxon>
        <taxon>Pezizomycotina</taxon>
        <taxon>Leotiomycetes</taxon>
        <taxon>Helotiales</taxon>
        <taxon>Hyaloscyphaceae</taxon>
        <taxon>Hyaloscypha</taxon>
    </lineage>
</organism>
<gene>
    <name evidence="2" type="ORF">NA56DRAFT_135817</name>
</gene>
<proteinExistence type="predicted"/>
<evidence type="ECO:0000313" key="3">
    <source>
        <dbReference type="Proteomes" id="UP000235672"/>
    </source>
</evidence>
<dbReference type="OrthoDB" id="3556767at2759"/>
<dbReference type="Proteomes" id="UP000235672">
    <property type="component" value="Unassembled WGS sequence"/>
</dbReference>
<feature type="compositionally biased region" description="Basic and acidic residues" evidence="1">
    <location>
        <begin position="270"/>
        <end position="280"/>
    </location>
</feature>
<evidence type="ECO:0000313" key="2">
    <source>
        <dbReference type="EMBL" id="PMD21283.1"/>
    </source>
</evidence>
<keyword evidence="3" id="KW-1185">Reference proteome</keyword>
<feature type="region of interest" description="Disordered" evidence="1">
    <location>
        <begin position="260"/>
        <end position="280"/>
    </location>
</feature>